<sequence length="359" mass="39337">MAQYASLSQPDPEWLKVAPSLPSFDMTDVVEFRNKLNELALKHMKTMAVGVEGSSDLFPDFGFELGFIFAAQGITVKNEEINGDGHTIPCRSYIPEIKPELGETPGQQFPLLYWSYGGGFCLGSLNDNDRMLRSLAVDLRITCVSVDYRKAPENPFPAAINDAYAGLKWALANTEDICVNVSKGVLIGGISAGGNLTAVMAHRALKDDEIRGKITGQILIVPGTIAYHAIPDKWKPELLSVEQNKDALILSKKSLELYREAYLGGKLENGFDPDFSPLLAPSFEGLPPAYIQIAGCDPLRDEGFLYNKILNEAGVTTRVDVYPGVPHGFHTLAPNFPLSKKQDADFRTAINWLLSMGKN</sequence>
<dbReference type="InterPro" id="IPR013094">
    <property type="entry name" value="AB_hydrolase_3"/>
</dbReference>
<organism evidence="3 4">
    <name type="scientific">Clathrus columnatus</name>
    <dbReference type="NCBI Taxonomy" id="1419009"/>
    <lineage>
        <taxon>Eukaryota</taxon>
        <taxon>Fungi</taxon>
        <taxon>Dikarya</taxon>
        <taxon>Basidiomycota</taxon>
        <taxon>Agaricomycotina</taxon>
        <taxon>Agaricomycetes</taxon>
        <taxon>Phallomycetidae</taxon>
        <taxon>Phallales</taxon>
        <taxon>Clathraceae</taxon>
        <taxon>Clathrus</taxon>
    </lineage>
</organism>
<proteinExistence type="predicted"/>
<comment type="caution">
    <text evidence="3">The sequence shown here is derived from an EMBL/GenBank/DDBJ whole genome shotgun (WGS) entry which is preliminary data.</text>
</comment>
<dbReference type="EMBL" id="BPWL01000008">
    <property type="protein sequence ID" value="GJJ12940.1"/>
    <property type="molecule type" value="Genomic_DNA"/>
</dbReference>
<dbReference type="SUPFAM" id="SSF53474">
    <property type="entry name" value="alpha/beta-Hydrolases"/>
    <property type="match status" value="1"/>
</dbReference>
<evidence type="ECO:0000313" key="3">
    <source>
        <dbReference type="EMBL" id="GJJ12940.1"/>
    </source>
</evidence>
<feature type="domain" description="Alpha/beta hydrolase fold-3" evidence="2">
    <location>
        <begin position="116"/>
        <end position="330"/>
    </location>
</feature>
<protein>
    <recommendedName>
        <fullName evidence="2">Alpha/beta hydrolase fold-3 domain-containing protein</fullName>
    </recommendedName>
</protein>
<gene>
    <name evidence="3" type="ORF">Clacol_007187</name>
</gene>
<name>A0AAV5ALY6_9AGAM</name>
<keyword evidence="4" id="KW-1185">Reference proteome</keyword>
<dbReference type="InterPro" id="IPR029058">
    <property type="entry name" value="AB_hydrolase_fold"/>
</dbReference>
<dbReference type="PANTHER" id="PTHR48081:SF8">
    <property type="entry name" value="ALPHA_BETA HYDROLASE FOLD-3 DOMAIN-CONTAINING PROTEIN-RELATED"/>
    <property type="match status" value="1"/>
</dbReference>
<accession>A0AAV5ALY6</accession>
<reference evidence="3" key="1">
    <citation type="submission" date="2021-10" db="EMBL/GenBank/DDBJ databases">
        <title>De novo Genome Assembly of Clathrus columnatus (Basidiomycota, Fungi) Using Illumina and Nanopore Sequence Data.</title>
        <authorList>
            <person name="Ogiso-Tanaka E."/>
            <person name="Itagaki H."/>
            <person name="Hosoya T."/>
            <person name="Hosaka K."/>
        </authorList>
    </citation>
    <scope>NUCLEOTIDE SEQUENCE</scope>
    <source>
        <strain evidence="3">MO-923</strain>
    </source>
</reference>
<dbReference type="Gene3D" id="3.40.50.1820">
    <property type="entry name" value="alpha/beta hydrolase"/>
    <property type="match status" value="1"/>
</dbReference>
<dbReference type="Proteomes" id="UP001050691">
    <property type="component" value="Unassembled WGS sequence"/>
</dbReference>
<evidence type="ECO:0000259" key="2">
    <source>
        <dbReference type="Pfam" id="PF07859"/>
    </source>
</evidence>
<dbReference type="AlphaFoldDB" id="A0AAV5ALY6"/>
<dbReference type="Pfam" id="PF07859">
    <property type="entry name" value="Abhydrolase_3"/>
    <property type="match status" value="1"/>
</dbReference>
<evidence type="ECO:0000256" key="1">
    <source>
        <dbReference type="ARBA" id="ARBA00022801"/>
    </source>
</evidence>
<evidence type="ECO:0000313" key="4">
    <source>
        <dbReference type="Proteomes" id="UP001050691"/>
    </source>
</evidence>
<dbReference type="GO" id="GO:0016787">
    <property type="term" value="F:hydrolase activity"/>
    <property type="evidence" value="ECO:0007669"/>
    <property type="project" value="UniProtKB-KW"/>
</dbReference>
<dbReference type="PANTHER" id="PTHR48081">
    <property type="entry name" value="AB HYDROLASE SUPERFAMILY PROTEIN C4A8.06C"/>
    <property type="match status" value="1"/>
</dbReference>
<keyword evidence="1" id="KW-0378">Hydrolase</keyword>
<dbReference type="InterPro" id="IPR050300">
    <property type="entry name" value="GDXG_lipolytic_enzyme"/>
</dbReference>